<dbReference type="InterPro" id="IPR001757">
    <property type="entry name" value="P_typ_ATPase"/>
</dbReference>
<evidence type="ECO:0000256" key="11">
    <source>
        <dbReference type="RuleBase" id="RU362081"/>
    </source>
</evidence>
<evidence type="ECO:0000259" key="13">
    <source>
        <dbReference type="SMART" id="SM00746"/>
    </source>
</evidence>
<dbReference type="Pfam" id="PF04945">
    <property type="entry name" value="YHS"/>
    <property type="match status" value="1"/>
</dbReference>
<dbReference type="PANTHER" id="PTHR43520:SF8">
    <property type="entry name" value="P-TYPE CU(+) TRANSPORTER"/>
    <property type="match status" value="1"/>
</dbReference>
<gene>
    <name evidence="14" type="ORF">R5577_22210</name>
</gene>
<proteinExistence type="inferred from homology"/>
<dbReference type="GO" id="GO:0005509">
    <property type="term" value="F:calcium ion binding"/>
    <property type="evidence" value="ECO:0007669"/>
    <property type="project" value="InterPro"/>
</dbReference>
<dbReference type="FunFam" id="2.70.150.10:FF:000020">
    <property type="entry name" value="Copper-exporting P-type ATPase A"/>
    <property type="match status" value="1"/>
</dbReference>
<feature type="transmembrane region" description="Helical" evidence="11">
    <location>
        <begin position="379"/>
        <end position="401"/>
    </location>
</feature>
<evidence type="ECO:0000256" key="1">
    <source>
        <dbReference type="ARBA" id="ARBA00004651"/>
    </source>
</evidence>
<dbReference type="Gene3D" id="3.40.1110.10">
    <property type="entry name" value="Calcium-transporting ATPase, cytoplasmic domain N"/>
    <property type="match status" value="1"/>
</dbReference>
<name>A0AAX4FRA1_XANEU</name>
<feature type="transmembrane region" description="Helical" evidence="11">
    <location>
        <begin position="810"/>
        <end position="828"/>
    </location>
</feature>
<dbReference type="GO" id="GO:0016887">
    <property type="term" value="F:ATP hydrolysis activity"/>
    <property type="evidence" value="ECO:0007669"/>
    <property type="project" value="InterPro"/>
</dbReference>
<evidence type="ECO:0000256" key="3">
    <source>
        <dbReference type="ARBA" id="ARBA00022475"/>
    </source>
</evidence>
<dbReference type="CDD" id="cd00051">
    <property type="entry name" value="EFh"/>
    <property type="match status" value="1"/>
</dbReference>
<dbReference type="GO" id="GO:0060003">
    <property type="term" value="P:copper ion export"/>
    <property type="evidence" value="ECO:0007669"/>
    <property type="project" value="UniProtKB-ARBA"/>
</dbReference>
<dbReference type="Pfam" id="PF19335">
    <property type="entry name" value="HMBD"/>
    <property type="match status" value="1"/>
</dbReference>
<geneLocation type="plasmid" evidence="14 15">
    <name>p3191.1</name>
</geneLocation>
<dbReference type="SUPFAM" id="SSF47240">
    <property type="entry name" value="Ferritin-like"/>
    <property type="match status" value="1"/>
</dbReference>
<dbReference type="Gene3D" id="2.70.150.10">
    <property type="entry name" value="Calcium-transporting ATPase, cytoplasmic transduction domain A"/>
    <property type="match status" value="1"/>
</dbReference>
<dbReference type="GO" id="GO:0005886">
    <property type="term" value="C:plasma membrane"/>
    <property type="evidence" value="ECO:0007669"/>
    <property type="project" value="UniProtKB-SubCell"/>
</dbReference>
<keyword evidence="7 11" id="KW-0067">ATP-binding</keyword>
<dbReference type="Gene3D" id="1.10.620.20">
    <property type="entry name" value="Ribonucleotide Reductase, subunit A"/>
    <property type="match status" value="1"/>
</dbReference>
<dbReference type="SUPFAM" id="SSF56784">
    <property type="entry name" value="HAD-like"/>
    <property type="match status" value="1"/>
</dbReference>
<dbReference type="InterPro" id="IPR007029">
    <property type="entry name" value="YHS_dom"/>
</dbReference>
<dbReference type="InterPro" id="IPR011992">
    <property type="entry name" value="EF-hand-dom_pair"/>
</dbReference>
<dbReference type="AlphaFoldDB" id="A0AAX4FRA1"/>
<dbReference type="NCBIfam" id="TIGR01525">
    <property type="entry name" value="ATPase-IB_hvy"/>
    <property type="match status" value="1"/>
</dbReference>
<dbReference type="PRINTS" id="PR00943">
    <property type="entry name" value="CUATPASE"/>
</dbReference>
<dbReference type="CDD" id="cd02094">
    <property type="entry name" value="P-type_ATPase_Cu-like"/>
    <property type="match status" value="1"/>
</dbReference>
<dbReference type="InterPro" id="IPR018247">
    <property type="entry name" value="EF_Hand_1_Ca_BS"/>
</dbReference>
<feature type="transmembrane region" description="Helical" evidence="11">
    <location>
        <begin position="723"/>
        <end position="742"/>
    </location>
</feature>
<comment type="similarity">
    <text evidence="2 11">Belongs to the cation transport ATPase (P-type) (TC 3.A.3) family. Type IB subfamily.</text>
</comment>
<dbReference type="Gene3D" id="3.40.50.1000">
    <property type="entry name" value="HAD superfamily/HAD-like"/>
    <property type="match status" value="1"/>
</dbReference>
<keyword evidence="8" id="KW-1278">Translocase</keyword>
<dbReference type="SFLD" id="SFLDG00002">
    <property type="entry name" value="C1.7:_P-type_atpase_like"/>
    <property type="match status" value="1"/>
</dbReference>
<dbReference type="SUPFAM" id="SSF47473">
    <property type="entry name" value="EF-hand"/>
    <property type="match status" value="1"/>
</dbReference>
<dbReference type="GO" id="GO:0005524">
    <property type="term" value="F:ATP binding"/>
    <property type="evidence" value="ECO:0007669"/>
    <property type="project" value="UniProtKB-UniRule"/>
</dbReference>
<dbReference type="SUPFAM" id="SSF81665">
    <property type="entry name" value="Calcium ATPase, transmembrane domain M"/>
    <property type="match status" value="1"/>
</dbReference>
<dbReference type="NCBIfam" id="TIGR01494">
    <property type="entry name" value="ATPase_P-type"/>
    <property type="match status" value="1"/>
</dbReference>
<keyword evidence="3 11" id="KW-1003">Cell membrane</keyword>
<evidence type="ECO:0000256" key="7">
    <source>
        <dbReference type="ARBA" id="ARBA00022840"/>
    </source>
</evidence>
<evidence type="ECO:0000256" key="5">
    <source>
        <dbReference type="ARBA" id="ARBA00022723"/>
    </source>
</evidence>
<feature type="domain" description="TRASH" evidence="13">
    <location>
        <begin position="14"/>
        <end position="52"/>
    </location>
</feature>
<dbReference type="PANTHER" id="PTHR43520">
    <property type="entry name" value="ATP7, ISOFORM B"/>
    <property type="match status" value="1"/>
</dbReference>
<dbReference type="SFLD" id="SFLDF00027">
    <property type="entry name" value="p-type_atpase"/>
    <property type="match status" value="1"/>
</dbReference>
<dbReference type="GO" id="GO:0016491">
    <property type="term" value="F:oxidoreductase activity"/>
    <property type="evidence" value="ECO:0007669"/>
    <property type="project" value="InterPro"/>
</dbReference>
<dbReference type="InterPro" id="IPR002048">
    <property type="entry name" value="EF_hand_dom"/>
</dbReference>
<dbReference type="SUPFAM" id="SSF81653">
    <property type="entry name" value="Calcium ATPase, transduction domain A"/>
    <property type="match status" value="1"/>
</dbReference>
<keyword evidence="9 11" id="KW-1133">Transmembrane helix</keyword>
<keyword evidence="14" id="KW-0614">Plasmid</keyword>
<protein>
    <submittedName>
        <fullName evidence="14">Heavy metal translocating P-type ATPase</fullName>
    </submittedName>
</protein>
<feature type="region of interest" description="Disordered" evidence="12">
    <location>
        <begin position="830"/>
        <end position="865"/>
    </location>
</feature>
<dbReference type="InterPro" id="IPR023214">
    <property type="entry name" value="HAD_sf"/>
</dbReference>
<dbReference type="InterPro" id="IPR008250">
    <property type="entry name" value="ATPase_P-typ_transduc_dom_A_sf"/>
</dbReference>
<accession>A0AAX4FRA1</accession>
<feature type="compositionally biased region" description="Basic and acidic residues" evidence="12">
    <location>
        <begin position="838"/>
        <end position="853"/>
    </location>
</feature>
<feature type="transmembrane region" description="Helical" evidence="11">
    <location>
        <begin position="127"/>
        <end position="145"/>
    </location>
</feature>
<dbReference type="NCBIfam" id="TIGR01511">
    <property type="entry name" value="ATPase-IB1_Cu"/>
    <property type="match status" value="1"/>
</dbReference>
<feature type="transmembrane region" description="Helical" evidence="11">
    <location>
        <begin position="226"/>
        <end position="244"/>
    </location>
</feature>
<keyword evidence="6 11" id="KW-0547">Nucleotide-binding</keyword>
<feature type="region of interest" description="Disordered" evidence="12">
    <location>
        <begin position="887"/>
        <end position="910"/>
    </location>
</feature>
<keyword evidence="4 11" id="KW-0812">Transmembrane</keyword>
<evidence type="ECO:0000313" key="14">
    <source>
        <dbReference type="EMBL" id="WOP58990.1"/>
    </source>
</evidence>
<dbReference type="PROSITE" id="PS00018">
    <property type="entry name" value="EF_HAND_1"/>
    <property type="match status" value="2"/>
</dbReference>
<dbReference type="PRINTS" id="PR00119">
    <property type="entry name" value="CATATPASE"/>
</dbReference>
<reference evidence="14" key="1">
    <citation type="submission" date="2023-10" db="EMBL/GenBank/DDBJ databases">
        <title>Comparative Genomic Analysis of Tomato Bacterial Spot Xanthomonads Reveals A New Lineage of Xanthomonas euvesicatoria.</title>
        <authorList>
            <person name="Huang C.-J."/>
            <person name="Wu T.-L."/>
            <person name="Wu Y.-L."/>
            <person name="Wang R.-S."/>
            <person name="Lin Y.-C."/>
        </authorList>
    </citation>
    <scope>NUCLEOTIDE SEQUENCE</scope>
    <source>
        <strain evidence="14">T0319-01</strain>
        <plasmid evidence="14">p3191.1</plasmid>
    </source>
</reference>
<dbReference type="GO" id="GO:0005507">
    <property type="term" value="F:copper ion binding"/>
    <property type="evidence" value="ECO:0007669"/>
    <property type="project" value="TreeGrafter"/>
</dbReference>
<dbReference type="InterPro" id="IPR027256">
    <property type="entry name" value="P-typ_ATPase_IB"/>
</dbReference>
<dbReference type="InterPro" id="IPR036412">
    <property type="entry name" value="HAD-like_sf"/>
</dbReference>
<dbReference type="InterPro" id="IPR011017">
    <property type="entry name" value="TRASH_dom"/>
</dbReference>
<dbReference type="PROSITE" id="PS00154">
    <property type="entry name" value="ATPASE_E1_E2"/>
    <property type="match status" value="1"/>
</dbReference>
<keyword evidence="10 11" id="KW-0472">Membrane</keyword>
<evidence type="ECO:0000313" key="15">
    <source>
        <dbReference type="Proteomes" id="UP001304429"/>
    </source>
</evidence>
<dbReference type="InterPro" id="IPR045800">
    <property type="entry name" value="HMBD"/>
</dbReference>
<dbReference type="EMBL" id="CP137540">
    <property type="protein sequence ID" value="WOP58990.1"/>
    <property type="molecule type" value="Genomic_DNA"/>
</dbReference>
<dbReference type="InterPro" id="IPR023299">
    <property type="entry name" value="ATPase_P-typ_cyto_dom_N"/>
</dbReference>
<evidence type="ECO:0000256" key="4">
    <source>
        <dbReference type="ARBA" id="ARBA00022692"/>
    </source>
</evidence>
<dbReference type="Proteomes" id="UP001304429">
    <property type="component" value="Plasmid p3191.1"/>
</dbReference>
<comment type="subcellular location">
    <subcellularLocation>
        <location evidence="1">Cell membrane</location>
        <topology evidence="1">Multi-pass membrane protein</topology>
    </subcellularLocation>
</comment>
<dbReference type="InterPro" id="IPR012348">
    <property type="entry name" value="RNR-like"/>
</dbReference>
<keyword evidence="5 11" id="KW-0479">Metal-binding</keyword>
<dbReference type="Pfam" id="PF00122">
    <property type="entry name" value="E1-E2_ATPase"/>
    <property type="match status" value="1"/>
</dbReference>
<evidence type="ECO:0000256" key="8">
    <source>
        <dbReference type="ARBA" id="ARBA00022967"/>
    </source>
</evidence>
<evidence type="ECO:0000256" key="9">
    <source>
        <dbReference type="ARBA" id="ARBA00022989"/>
    </source>
</evidence>
<evidence type="ECO:0000256" key="2">
    <source>
        <dbReference type="ARBA" id="ARBA00006024"/>
    </source>
</evidence>
<dbReference type="InterPro" id="IPR018303">
    <property type="entry name" value="ATPase_P-typ_P_site"/>
</dbReference>
<dbReference type="Gene3D" id="1.10.238.10">
    <property type="entry name" value="EF-hand"/>
    <property type="match status" value="1"/>
</dbReference>
<evidence type="ECO:0000256" key="6">
    <source>
        <dbReference type="ARBA" id="ARBA00022741"/>
    </source>
</evidence>
<evidence type="ECO:0000256" key="10">
    <source>
        <dbReference type="ARBA" id="ARBA00023136"/>
    </source>
</evidence>
<dbReference type="SFLD" id="SFLDS00003">
    <property type="entry name" value="Haloacid_Dehalogenase"/>
    <property type="match status" value="1"/>
</dbReference>
<feature type="transmembrane region" description="Helical" evidence="11">
    <location>
        <begin position="407"/>
        <end position="430"/>
    </location>
</feature>
<dbReference type="SMART" id="SM00746">
    <property type="entry name" value="TRASH"/>
    <property type="match status" value="1"/>
</dbReference>
<organism evidence="14 15">
    <name type="scientific">Xanthomonas euvesicatoria</name>
    <dbReference type="NCBI Taxonomy" id="456327"/>
    <lineage>
        <taxon>Bacteria</taxon>
        <taxon>Pseudomonadati</taxon>
        <taxon>Pseudomonadota</taxon>
        <taxon>Gammaproteobacteria</taxon>
        <taxon>Lysobacterales</taxon>
        <taxon>Lysobacteraceae</taxon>
        <taxon>Xanthomonas</taxon>
    </lineage>
</organism>
<feature type="transmembrane region" description="Helical" evidence="11">
    <location>
        <begin position="187"/>
        <end position="214"/>
    </location>
</feature>
<dbReference type="InterPro" id="IPR059000">
    <property type="entry name" value="ATPase_P-type_domA"/>
</dbReference>
<dbReference type="Pfam" id="PF00702">
    <property type="entry name" value="Hydrolase"/>
    <property type="match status" value="1"/>
</dbReference>
<dbReference type="GO" id="GO:0043682">
    <property type="term" value="F:P-type divalent copper transporter activity"/>
    <property type="evidence" value="ECO:0007669"/>
    <property type="project" value="TreeGrafter"/>
</dbReference>
<dbReference type="InterPro" id="IPR023298">
    <property type="entry name" value="ATPase_P-typ_TM_dom_sf"/>
</dbReference>
<dbReference type="InterPro" id="IPR009078">
    <property type="entry name" value="Ferritin-like_SF"/>
</dbReference>
<evidence type="ECO:0000256" key="12">
    <source>
        <dbReference type="SAM" id="MobiDB-lite"/>
    </source>
</evidence>
<dbReference type="InterPro" id="IPR044492">
    <property type="entry name" value="P_typ_ATPase_HD_dom"/>
</dbReference>
<dbReference type="GO" id="GO:0055070">
    <property type="term" value="P:copper ion homeostasis"/>
    <property type="evidence" value="ECO:0007669"/>
    <property type="project" value="TreeGrafter"/>
</dbReference>
<dbReference type="Pfam" id="PF13202">
    <property type="entry name" value="EF-hand_5"/>
    <property type="match status" value="2"/>
</dbReference>
<sequence length="910" mass="95989">MPQGASDGPDSVRDPVCGMQVSAARTPYHALHGGTKYHFCSAKCRERFITNPVRYTDDAPQQVEVTAPAAVAQPSGTHATVYTCPMHPQIRQPGPGTCPICGMALEPEMPSLEEDDNPELRDFTRRFWWTLPLTLIVLVLAMLGHRLPGLSTQARTWIELVLSAPVVLWAGWPFFERCLQSIGNRSPNMWTLIGIGVAAAFGYSVVATVAPGLFPDSFREHGRVGVYFEAAAVIVSLTLLGQLLELRARSKTSAAIKSLLGLAPKTARRVKPDGGEEDVALDHVHVGDLLRVRPGEKVPVDGEVIEGRTSVDESMLTGEPIPVEKAVGDHVIGATLNGTGALVMRADKVGSGTVLAQIVQLVAQAQRSRAPMQRMADKVAYWFVLAVLATAVLTFFGWGLFGPEPSWTFAVLNAVSVLIIACPCALGLATPMSIMVATGRAAQVGVLFRDAQAIEQLRLIDTLIVDKTGTLTEGRPAFRDTLSYAGFDADQILSLAGSLEQGSEHPLAEAIVAEAQRRGLNLVAAQDFDSLTGQGVRGRVSDQDVVLGNQSLMASVGADVAPLQSSAERLRKEGASVMFLAVNGRLAGAIAVADPIKVTTLPALNLLRADGLHVVMASGDAQATAEAVGRTLGIEDVRGGVKPQDKAELVQQLKAQGRRVAMAGDGINDAPALAAADVGIAMGTGTDVAMSSAQLTLVKGDLRRIVQARAISSSTVANMKQNLGFAFVYNAIGVPIAAGLLYPSFGLLLSPMMAALAMSLSSVSVVTNALRLSGSTVVATSPLTAPMSLRAAIPVTDGSYPTRSTAMKRYASLSMMALFLMAGAAFAGGQTTTPTTDHGQHKPMDHKKQEHGQHKPAAADADFTKLDTNKDGALSKEELAKHKLAPHFGMLDGNKDGKLSPQEFAAGKGM</sequence>
<feature type="transmembrane region" description="Helical" evidence="11">
    <location>
        <begin position="157"/>
        <end position="175"/>
    </location>
</feature>